<evidence type="ECO:0000313" key="3">
    <source>
        <dbReference type="EMBL" id="CAK8985315.1"/>
    </source>
</evidence>
<dbReference type="PROSITE" id="PS00636">
    <property type="entry name" value="DNAJ_1"/>
    <property type="match status" value="1"/>
</dbReference>
<name>A0ABP0H518_9DINO</name>
<evidence type="ECO:0000256" key="1">
    <source>
        <dbReference type="SAM" id="Coils"/>
    </source>
</evidence>
<comment type="caution">
    <text evidence="3">The sequence shown here is derived from an EMBL/GenBank/DDBJ whole genome shotgun (WGS) entry which is preliminary data.</text>
</comment>
<dbReference type="SMART" id="SM00271">
    <property type="entry name" value="DnaJ"/>
    <property type="match status" value="1"/>
</dbReference>
<feature type="coiled-coil region" evidence="1">
    <location>
        <begin position="508"/>
        <end position="604"/>
    </location>
</feature>
<keyword evidence="4" id="KW-1185">Reference proteome</keyword>
<dbReference type="SUPFAM" id="SSF46565">
    <property type="entry name" value="Chaperone J-domain"/>
    <property type="match status" value="1"/>
</dbReference>
<dbReference type="PANTHER" id="PTHR40515">
    <property type="entry name" value="CILIA- AND FLAGELLA-ASSOCIATED PROTEIN 157"/>
    <property type="match status" value="1"/>
</dbReference>
<gene>
    <name evidence="3" type="ORF">CCMP2556_LOCUS81</name>
</gene>
<dbReference type="InterPro" id="IPR036869">
    <property type="entry name" value="J_dom_sf"/>
</dbReference>
<dbReference type="InterPro" id="IPR001251">
    <property type="entry name" value="CRAL-TRIO_dom"/>
</dbReference>
<dbReference type="Gene3D" id="1.10.287.110">
    <property type="entry name" value="DnaJ domain"/>
    <property type="match status" value="1"/>
</dbReference>
<proteinExistence type="predicted"/>
<organism evidence="3 4">
    <name type="scientific">Durusdinium trenchii</name>
    <dbReference type="NCBI Taxonomy" id="1381693"/>
    <lineage>
        <taxon>Eukaryota</taxon>
        <taxon>Sar</taxon>
        <taxon>Alveolata</taxon>
        <taxon>Dinophyceae</taxon>
        <taxon>Suessiales</taxon>
        <taxon>Symbiodiniaceae</taxon>
        <taxon>Durusdinium</taxon>
    </lineage>
</organism>
<dbReference type="Pfam" id="PF00226">
    <property type="entry name" value="DnaJ"/>
    <property type="match status" value="1"/>
</dbReference>
<keyword evidence="1" id="KW-0175">Coiled coil</keyword>
<dbReference type="Gene3D" id="3.40.525.10">
    <property type="entry name" value="CRAL-TRIO lipid binding domain"/>
    <property type="match status" value="1"/>
</dbReference>
<dbReference type="CDD" id="cd06257">
    <property type="entry name" value="DnaJ"/>
    <property type="match status" value="1"/>
</dbReference>
<dbReference type="Proteomes" id="UP001642484">
    <property type="component" value="Unassembled WGS sequence"/>
</dbReference>
<dbReference type="InterPro" id="IPR036865">
    <property type="entry name" value="CRAL-TRIO_dom_sf"/>
</dbReference>
<feature type="domain" description="J" evidence="2">
    <location>
        <begin position="944"/>
        <end position="1013"/>
    </location>
</feature>
<dbReference type="InterPro" id="IPR018253">
    <property type="entry name" value="DnaJ_domain_CS"/>
</dbReference>
<dbReference type="InterPro" id="IPR001623">
    <property type="entry name" value="DnaJ_domain"/>
</dbReference>
<protein>
    <recommendedName>
        <fullName evidence="2">J domain-containing protein</fullName>
    </recommendedName>
</protein>
<dbReference type="PANTHER" id="PTHR40515:SF1">
    <property type="entry name" value="CILIA- AND FLAGELLA-ASSOCIATED PROTEIN 157"/>
    <property type="match status" value="1"/>
</dbReference>
<evidence type="ECO:0000313" key="4">
    <source>
        <dbReference type="Proteomes" id="UP001642484"/>
    </source>
</evidence>
<dbReference type="PROSITE" id="PS50076">
    <property type="entry name" value="DNAJ_2"/>
    <property type="match status" value="1"/>
</dbReference>
<accession>A0ABP0H518</accession>
<dbReference type="CDD" id="cd00170">
    <property type="entry name" value="SEC14"/>
    <property type="match status" value="1"/>
</dbReference>
<dbReference type="PRINTS" id="PR00625">
    <property type="entry name" value="JDOMAIN"/>
</dbReference>
<sequence>MGASLGGIPNVCCTTRGDEAAVHLIKNRLPCREEASLSVEVCGQPTDGEDKRLDWDATKTKSMTSTRSWIQVHHQLQEMLQRAHSGEGSLPGPRRYPLERRGSDCTRSLGLVPEAGFRTYAERESLRGMPRKTDPDSVPLLPEDVYEDLVPVLRNDEGDLDEKLRVQLKHGFPELEDLESSIGLSVLEDSKDLPPPEPDLQIFREAVPMLMKAIECRVRERELFQSMRCKVACDMRIIGRDRENRPVIYLSARSQTEHLRELIPHVFLAFEAASRLAQEDGQAILVADMIQMQPSLNMDPFAFKDLANNFGVVFADRLKCILIVDFSFIAQAVWSTLRPFLSERTQKKINFVNEAKARIIVKETFTAPTQDRVFSSFDINRDEPGKPSGLFPPRLRTAICDVPLGELRAADEEGLSGTRESLERSKQETPKAVSEQLLRFLSLLNVERKQALDRQKKREDLLEDTEHGPKILGLHQDLQALSDVLDERVESKLSANEKAFFVAYKSFMFTVQKEFKELKQKADEEETKTRRDAKIQSLEKELDWFMNEALRLDELVKKYKKELDKWKGKAEALEDDRQFLEGQIKQAKRTNKSLRTAVEQAQSSAYAALVNAEENQSPVSAPEVTQADEEVLGERLKHQLQQEQKQATKAWLSDSAPDGWRRRLRFGTELRFGTSSGYDDHGTIGLRAIADRQFTEPSELEVKGDISQRRKLALEQRQALRGPEAKGPRGYPETLPPQVAKLVGLPSVDGGGEALEPTLDDFTVTDRRKVVELLLSSEQVLQWGLGFCPDGEFDINDGGGVAVYTADCQTKAHIGFASCRCETEMNTCCCTAPRGPEPHEPSRMREHGEHYARGYEKVPCAGPDRTLSLPSHWIQVETKMTSNPEDDEFCARTPQRAALGAPSSIRLLPGTPTTLVRTDPFAFASGGLFLHLGCKTLAARLPRPLYAVLGVAPDATAAEIKQAYRHLALQHHPDKCQGSEQEKAETEALFARIALAYEVLGDEQRRRRYDLSGELPHNDAAAGRSAQETFLAAYMSTAPKTARAVTQADYSLHSLDNYEVLEVDGKDVPSYMREIVARGLGYLAAVVEGLEQKEVVLLRHFVMDQMYALLAWTASDRRETDEDTVYGIRRRGLRAAPGC</sequence>
<dbReference type="EMBL" id="CAXAMN010000001">
    <property type="protein sequence ID" value="CAK8985315.1"/>
    <property type="molecule type" value="Genomic_DNA"/>
</dbReference>
<dbReference type="SUPFAM" id="SSF52087">
    <property type="entry name" value="CRAL/TRIO domain"/>
    <property type="match status" value="1"/>
</dbReference>
<reference evidence="3 4" key="1">
    <citation type="submission" date="2024-02" db="EMBL/GenBank/DDBJ databases">
        <authorList>
            <person name="Chen Y."/>
            <person name="Shah S."/>
            <person name="Dougan E. K."/>
            <person name="Thang M."/>
            <person name="Chan C."/>
        </authorList>
    </citation>
    <scope>NUCLEOTIDE SEQUENCE [LARGE SCALE GENOMIC DNA]</scope>
</reference>
<dbReference type="Pfam" id="PF00650">
    <property type="entry name" value="CRAL_TRIO"/>
    <property type="match status" value="1"/>
</dbReference>
<evidence type="ECO:0000259" key="2">
    <source>
        <dbReference type="PROSITE" id="PS50076"/>
    </source>
</evidence>